<dbReference type="InterPro" id="IPR002401">
    <property type="entry name" value="Cyt_P450_E_grp-I"/>
</dbReference>
<keyword evidence="7" id="KW-0256">Endoplasmic reticulum</keyword>
<evidence type="ECO:0000256" key="6">
    <source>
        <dbReference type="ARBA" id="ARBA00022723"/>
    </source>
</evidence>
<comment type="similarity">
    <text evidence="4">Belongs to the cytochrome P450 family.</text>
</comment>
<dbReference type="InterPro" id="IPR036396">
    <property type="entry name" value="Cyt_P450_sf"/>
</dbReference>
<keyword evidence="9" id="KW-0560">Oxidoreductase</keyword>
<dbReference type="GO" id="GO:0006805">
    <property type="term" value="P:xenobiotic metabolic process"/>
    <property type="evidence" value="ECO:0007669"/>
    <property type="project" value="TreeGrafter"/>
</dbReference>
<dbReference type="InterPro" id="IPR050182">
    <property type="entry name" value="Cytochrome_P450_fam2"/>
</dbReference>
<comment type="subcellular location">
    <subcellularLocation>
        <location evidence="3">Endoplasmic reticulum membrane</location>
        <topology evidence="3">Peripheral membrane protein</topology>
    </subcellularLocation>
    <subcellularLocation>
        <location evidence="2">Microsome membrane</location>
        <topology evidence="2">Peripheral membrane protein</topology>
    </subcellularLocation>
</comment>
<dbReference type="GO" id="GO:0020037">
    <property type="term" value="F:heme binding"/>
    <property type="evidence" value="ECO:0007669"/>
    <property type="project" value="InterPro"/>
</dbReference>
<evidence type="ECO:0000256" key="12">
    <source>
        <dbReference type="ARBA" id="ARBA00023136"/>
    </source>
</evidence>
<keyword evidence="6" id="KW-0479">Metal-binding</keyword>
<dbReference type="PRINTS" id="PR00463">
    <property type="entry name" value="EP450I"/>
</dbReference>
<dbReference type="Gene3D" id="1.10.630.10">
    <property type="entry name" value="Cytochrome P450"/>
    <property type="match status" value="1"/>
</dbReference>
<evidence type="ECO:0000256" key="2">
    <source>
        <dbReference type="ARBA" id="ARBA00004174"/>
    </source>
</evidence>
<dbReference type="AlphaFoldDB" id="U3IL29"/>
<evidence type="ECO:0000256" key="7">
    <source>
        <dbReference type="ARBA" id="ARBA00022824"/>
    </source>
</evidence>
<evidence type="ECO:0000256" key="5">
    <source>
        <dbReference type="ARBA" id="ARBA00022617"/>
    </source>
</evidence>
<dbReference type="HOGENOM" id="CLU_001570_22_3_1"/>
<evidence type="ECO:0000256" key="1">
    <source>
        <dbReference type="ARBA" id="ARBA00001971"/>
    </source>
</evidence>
<dbReference type="PANTHER" id="PTHR24300">
    <property type="entry name" value="CYTOCHROME P450 508A4-RELATED"/>
    <property type="match status" value="1"/>
</dbReference>
<dbReference type="Ensembl" id="ENSAPLT00000008619.2">
    <property type="protein sequence ID" value="ENSAPLP00000007951.2"/>
    <property type="gene ID" value="ENSAPLG00000008235.2"/>
</dbReference>
<dbReference type="GO" id="GO:0008392">
    <property type="term" value="F:arachidonate epoxygenase activity"/>
    <property type="evidence" value="ECO:0007669"/>
    <property type="project" value="TreeGrafter"/>
</dbReference>
<dbReference type="GO" id="GO:0016712">
    <property type="term" value="F:oxidoreductase activity, acting on paired donors, with incorporation or reduction of molecular oxygen, reduced flavin or flavoprotein as one donor, and incorporation of one atom of oxygen"/>
    <property type="evidence" value="ECO:0007669"/>
    <property type="project" value="TreeGrafter"/>
</dbReference>
<dbReference type="OMA" id="HITIVNI"/>
<evidence type="ECO:0000256" key="9">
    <source>
        <dbReference type="ARBA" id="ARBA00023002"/>
    </source>
</evidence>
<dbReference type="GO" id="GO:0005789">
    <property type="term" value="C:endoplasmic reticulum membrane"/>
    <property type="evidence" value="ECO:0007669"/>
    <property type="project" value="UniProtKB-SubCell"/>
</dbReference>
<dbReference type="GO" id="GO:0005506">
    <property type="term" value="F:iron ion binding"/>
    <property type="evidence" value="ECO:0007669"/>
    <property type="project" value="InterPro"/>
</dbReference>
<dbReference type="InterPro" id="IPR001128">
    <property type="entry name" value="Cyt_P450"/>
</dbReference>
<evidence type="ECO:0000256" key="4">
    <source>
        <dbReference type="ARBA" id="ARBA00010617"/>
    </source>
</evidence>
<organism evidence="13 14">
    <name type="scientific">Anas platyrhynchos platyrhynchos</name>
    <name type="common">Northern mallard</name>
    <dbReference type="NCBI Taxonomy" id="8840"/>
    <lineage>
        <taxon>Eukaryota</taxon>
        <taxon>Metazoa</taxon>
        <taxon>Chordata</taxon>
        <taxon>Craniata</taxon>
        <taxon>Vertebrata</taxon>
        <taxon>Euteleostomi</taxon>
        <taxon>Archelosauria</taxon>
        <taxon>Archosauria</taxon>
        <taxon>Dinosauria</taxon>
        <taxon>Saurischia</taxon>
        <taxon>Theropoda</taxon>
        <taxon>Coelurosauria</taxon>
        <taxon>Aves</taxon>
        <taxon>Neognathae</taxon>
        <taxon>Galloanserae</taxon>
        <taxon>Anseriformes</taxon>
        <taxon>Anatidae</taxon>
        <taxon>Anatinae</taxon>
        <taxon>Anas</taxon>
    </lineage>
</organism>
<comment type="cofactor">
    <cofactor evidence="1">
        <name>heme</name>
        <dbReference type="ChEBI" id="CHEBI:30413"/>
    </cofactor>
</comment>
<keyword evidence="10" id="KW-0408">Iron</keyword>
<name>U3IL29_ANAPP</name>
<evidence type="ECO:0000256" key="10">
    <source>
        <dbReference type="ARBA" id="ARBA00023004"/>
    </source>
</evidence>
<reference evidence="13" key="3">
    <citation type="submission" date="2025-09" db="UniProtKB">
        <authorList>
            <consortium name="Ensembl"/>
        </authorList>
    </citation>
    <scope>IDENTIFICATION</scope>
</reference>
<accession>U3IL29</accession>
<reference evidence="14" key="1">
    <citation type="submission" date="2017-10" db="EMBL/GenBank/DDBJ databases">
        <title>A new Pekin duck reference genome.</title>
        <authorList>
            <person name="Hou Z.-C."/>
            <person name="Zhou Z.-K."/>
            <person name="Zhu F."/>
            <person name="Hou S.-S."/>
        </authorList>
    </citation>
    <scope>NUCLEOTIDE SEQUENCE [LARGE SCALE GENOMIC DNA]</scope>
</reference>
<dbReference type="PANTHER" id="PTHR24300:SF389">
    <property type="entry name" value="CYTOCHROME P450 2C20"/>
    <property type="match status" value="1"/>
</dbReference>
<evidence type="ECO:0000313" key="14">
    <source>
        <dbReference type="Proteomes" id="UP000016666"/>
    </source>
</evidence>
<proteinExistence type="inferred from homology"/>
<evidence type="ECO:0000313" key="13">
    <source>
        <dbReference type="Ensembl" id="ENSAPLP00000007951.2"/>
    </source>
</evidence>
<keyword evidence="12" id="KW-0472">Membrane</keyword>
<dbReference type="GeneTree" id="ENSGT00940000155736"/>
<keyword evidence="14" id="KW-1185">Reference proteome</keyword>
<dbReference type="SUPFAM" id="SSF48264">
    <property type="entry name" value="Cytochrome P450"/>
    <property type="match status" value="1"/>
</dbReference>
<dbReference type="GO" id="GO:0019373">
    <property type="term" value="P:epoxygenase P450 pathway"/>
    <property type="evidence" value="ECO:0007669"/>
    <property type="project" value="TreeGrafter"/>
</dbReference>
<evidence type="ECO:0000256" key="3">
    <source>
        <dbReference type="ARBA" id="ARBA00004406"/>
    </source>
</evidence>
<dbReference type="Pfam" id="PF00067">
    <property type="entry name" value="p450"/>
    <property type="match status" value="1"/>
</dbReference>
<reference evidence="13" key="2">
    <citation type="submission" date="2025-08" db="UniProtKB">
        <authorList>
            <consortium name="Ensembl"/>
        </authorList>
    </citation>
    <scope>IDENTIFICATION</scope>
</reference>
<keyword evidence="11" id="KW-0503">Monooxygenase</keyword>
<protein>
    <submittedName>
        <fullName evidence="13">Uncharacterized protein</fullName>
    </submittedName>
</protein>
<evidence type="ECO:0000256" key="8">
    <source>
        <dbReference type="ARBA" id="ARBA00022848"/>
    </source>
</evidence>
<evidence type="ECO:0000256" key="11">
    <source>
        <dbReference type="ARBA" id="ARBA00023033"/>
    </source>
</evidence>
<dbReference type="FunFam" id="1.10.630.10:FF:000238">
    <property type="entry name" value="Cytochrome P450 2A6"/>
    <property type="match status" value="1"/>
</dbReference>
<dbReference type="Proteomes" id="UP000016666">
    <property type="component" value="Unassembled WGS sequence"/>
</dbReference>
<keyword evidence="5" id="KW-0349">Heme</keyword>
<dbReference type="STRING" id="8840.ENSAPLP00000007951"/>
<keyword evidence="8" id="KW-0492">Microsome</keyword>
<sequence>GREFSDFLLPPASPPPGIITKNEKKWRELRRFTLSTLRDFGMGKSSMSQRVQQEAQHLVELLASLQGDLGHAVANVICAIVFGSHFSYSDTNFLKLLDMIGNFAPSPPVPLWPQVYNIFPSVLFRLPGPHRKVLAKCENLKGYIREQVEQHRQTLDPSSPRDYIDCFLMKAEKVDVEKMYSDEDLVMSVFDLFGAGTVTTSNTLVFFILVLAKFPHIQAKVQEEIDAVVGPVRTPCMEDRLRMPYTNAVIHELQRIPRAGIESFPRMTTQDVEFRGHTIPKVTLGALQLRGRTAAGLE</sequence>